<dbReference type="CDD" id="cd03784">
    <property type="entry name" value="GT1_Gtf-like"/>
    <property type="match status" value="1"/>
</dbReference>
<dbReference type="PANTHER" id="PTHR48050">
    <property type="entry name" value="STEROL 3-BETA-GLUCOSYLTRANSFERASE"/>
    <property type="match status" value="1"/>
</dbReference>
<evidence type="ECO:0000313" key="5">
    <source>
        <dbReference type="Proteomes" id="UP001500102"/>
    </source>
</evidence>
<evidence type="ECO:0000256" key="1">
    <source>
        <dbReference type="ARBA" id="ARBA00009995"/>
    </source>
</evidence>
<sequence>MAMHFAFVSIPAHGHVNPTLPLVAELVRRGHRVTYFTSPDFEQRIRNAGADFHASGGSWLASFPALGPGQRAQAHLMLPIMNRVFEDLRSSFPALVDRLRQDPPDAVCFDAMTLSGSMAAEKIGAPAIALMPTYATNEHFSLRSLMPAPPPGGADEMAKVGMAMGRLVAEFAAEQGVRTPRMFDGPPAPFNIVFLPREFQPMGETFDDRFRFVGPSIGGRDNDGDWVRGGTGPLLFISLGTTPLNRRPDFFRMCVDAFAGTDWDVAMAIGEQTSPAELGTAPPNVRIRPFFPQVQVLREAEVFITHAGMNSTMEALYFAVPMLAVPQQPEQAATARRLEELGLGRRLAAEDVTPEALRDGVDALRADAQIRRNVAAMSEIVRSAGGAAAAAEAIEAHVRHGAGRFGTVG</sequence>
<feature type="domain" description="Erythromycin biosynthesis protein CIII-like C-terminal" evidence="3">
    <location>
        <begin position="255"/>
        <end position="379"/>
    </location>
</feature>
<comment type="caution">
    <text evidence="4">The sequence shown here is derived from an EMBL/GenBank/DDBJ whole genome shotgun (WGS) entry which is preliminary data.</text>
</comment>
<proteinExistence type="inferred from homology"/>
<name>A0ABP5LDY7_9MICC</name>
<dbReference type="PANTHER" id="PTHR48050:SF13">
    <property type="entry name" value="STEROL 3-BETA-GLUCOSYLTRANSFERASE UGT80A2"/>
    <property type="match status" value="1"/>
</dbReference>
<dbReference type="InterPro" id="IPR035595">
    <property type="entry name" value="UDP_glycos_trans_CS"/>
</dbReference>
<gene>
    <name evidence="4" type="ORF">GCM10009825_36830</name>
</gene>
<dbReference type="InterPro" id="IPR006326">
    <property type="entry name" value="UDPGT_MGT-like"/>
</dbReference>
<comment type="similarity">
    <text evidence="1">Belongs to the UDP-glycosyltransferase family.</text>
</comment>
<organism evidence="4 5">
    <name type="scientific">Arthrobacter humicola</name>
    <dbReference type="NCBI Taxonomy" id="409291"/>
    <lineage>
        <taxon>Bacteria</taxon>
        <taxon>Bacillati</taxon>
        <taxon>Actinomycetota</taxon>
        <taxon>Actinomycetes</taxon>
        <taxon>Micrococcales</taxon>
        <taxon>Micrococcaceae</taxon>
        <taxon>Arthrobacter</taxon>
    </lineage>
</organism>
<dbReference type="Proteomes" id="UP001500102">
    <property type="component" value="Unassembled WGS sequence"/>
</dbReference>
<evidence type="ECO:0000259" key="3">
    <source>
        <dbReference type="Pfam" id="PF06722"/>
    </source>
</evidence>
<dbReference type="InterPro" id="IPR050426">
    <property type="entry name" value="Glycosyltransferase_28"/>
</dbReference>
<dbReference type="SUPFAM" id="SSF53756">
    <property type="entry name" value="UDP-Glycosyltransferase/glycogen phosphorylase"/>
    <property type="match status" value="1"/>
</dbReference>
<dbReference type="PROSITE" id="PS00375">
    <property type="entry name" value="UDPGT"/>
    <property type="match status" value="1"/>
</dbReference>
<dbReference type="Gene3D" id="3.40.50.2000">
    <property type="entry name" value="Glycogen Phosphorylase B"/>
    <property type="match status" value="2"/>
</dbReference>
<evidence type="ECO:0000313" key="4">
    <source>
        <dbReference type="EMBL" id="GAA2144870.1"/>
    </source>
</evidence>
<reference evidence="5" key="1">
    <citation type="journal article" date="2019" name="Int. J. Syst. Evol. Microbiol.">
        <title>The Global Catalogue of Microorganisms (GCM) 10K type strain sequencing project: providing services to taxonomists for standard genome sequencing and annotation.</title>
        <authorList>
            <consortium name="The Broad Institute Genomics Platform"/>
            <consortium name="The Broad Institute Genome Sequencing Center for Infectious Disease"/>
            <person name="Wu L."/>
            <person name="Ma J."/>
        </authorList>
    </citation>
    <scope>NUCLEOTIDE SEQUENCE [LARGE SCALE GENOMIC DNA]</scope>
    <source>
        <strain evidence="5">JCM 15921</strain>
    </source>
</reference>
<dbReference type="InterPro" id="IPR010610">
    <property type="entry name" value="EryCIII-like_C"/>
</dbReference>
<protein>
    <submittedName>
        <fullName evidence="4">Glycosyltransferase</fullName>
    </submittedName>
</protein>
<dbReference type="InterPro" id="IPR002213">
    <property type="entry name" value="UDP_glucos_trans"/>
</dbReference>
<dbReference type="Pfam" id="PF06722">
    <property type="entry name" value="EryCIII-like_C"/>
    <property type="match status" value="1"/>
</dbReference>
<keyword evidence="5" id="KW-1185">Reference proteome</keyword>
<keyword evidence="2" id="KW-0808">Transferase</keyword>
<accession>A0ABP5LDY7</accession>
<evidence type="ECO:0000256" key="2">
    <source>
        <dbReference type="ARBA" id="ARBA00022679"/>
    </source>
</evidence>
<dbReference type="NCBIfam" id="TIGR01426">
    <property type="entry name" value="MGT"/>
    <property type="match status" value="1"/>
</dbReference>
<dbReference type="EMBL" id="BAAAQB010000041">
    <property type="protein sequence ID" value="GAA2144870.1"/>
    <property type="molecule type" value="Genomic_DNA"/>
</dbReference>